<reference evidence="3 4" key="1">
    <citation type="submission" date="2019-01" db="EMBL/GenBank/DDBJ databases">
        <title>Nuclear Genome Assembly of the Microalgal Biofuel strain Nannochloropsis salina CCMP1776.</title>
        <authorList>
            <person name="Hovde B."/>
        </authorList>
    </citation>
    <scope>NUCLEOTIDE SEQUENCE [LARGE SCALE GENOMIC DNA]</scope>
    <source>
        <strain evidence="3 4">CCMP1776</strain>
    </source>
</reference>
<feature type="domain" description="Fe/B12 periplasmic-binding" evidence="2">
    <location>
        <begin position="19"/>
        <end position="313"/>
    </location>
</feature>
<dbReference type="InterPro" id="IPR051030">
    <property type="entry name" value="Vitamin_B12-ABC_binding"/>
</dbReference>
<feature type="region of interest" description="Disordered" evidence="1">
    <location>
        <begin position="328"/>
        <end position="350"/>
    </location>
</feature>
<dbReference type="PROSITE" id="PS50983">
    <property type="entry name" value="FE_B12_PBP"/>
    <property type="match status" value="1"/>
</dbReference>
<evidence type="ECO:0000259" key="2">
    <source>
        <dbReference type="PROSITE" id="PS50983"/>
    </source>
</evidence>
<dbReference type="Pfam" id="PF01497">
    <property type="entry name" value="Peripla_BP_2"/>
    <property type="match status" value="1"/>
</dbReference>
<feature type="compositionally biased region" description="Basic and acidic residues" evidence="1">
    <location>
        <begin position="333"/>
        <end position="350"/>
    </location>
</feature>
<dbReference type="AlphaFoldDB" id="A0A4D9D3X2"/>
<dbReference type="OrthoDB" id="274765at2759"/>
<gene>
    <name evidence="3" type="ORF">NSK_003501</name>
</gene>
<dbReference type="Proteomes" id="UP000355283">
    <property type="component" value="Unassembled WGS sequence"/>
</dbReference>
<keyword evidence="4" id="KW-1185">Reference proteome</keyword>
<dbReference type="EMBL" id="SDOX01000016">
    <property type="protein sequence ID" value="TFJ85077.1"/>
    <property type="molecule type" value="Genomic_DNA"/>
</dbReference>
<dbReference type="InterPro" id="IPR002491">
    <property type="entry name" value="ABC_transptr_periplasmic_BD"/>
</dbReference>
<dbReference type="Gene3D" id="3.40.50.1980">
    <property type="entry name" value="Nitrogenase molybdenum iron protein domain"/>
    <property type="match status" value="2"/>
</dbReference>
<evidence type="ECO:0000256" key="1">
    <source>
        <dbReference type="SAM" id="MobiDB-lite"/>
    </source>
</evidence>
<dbReference type="CDD" id="cd01144">
    <property type="entry name" value="BtuF"/>
    <property type="match status" value="1"/>
</dbReference>
<sequence>MTECSVASAGASADTRPLRIASFLPAATEMLFSLGLGDNVVGITHECDYPPEAKKKPVVVECVLNLEGLSMKEIDEAVSARLKSGKSLYNVNEEKLRTAAPTLLVTQNLCQVCGPSGNEVTQVLKTLKPPPEIVWQTPKTFEEVLEAYLELGKRTGKEEESKAWVEASRKRVADIRGKVEMQADGQGNKGRVRVAFVEWIDPIFAGGHWVGEMLEWAGGEDVNSRKGQDSVRVPWEKVVAWAPEVIIVSPCGFDLEKSREQARLLMQREGFHSLPAAKADRVYAVDANGYFARPGIRLVDGLLLLAHLMHGPKSFPWTGPADAFAHVPVEGEGGGREAEGTGERSTREEA</sequence>
<comment type="caution">
    <text evidence="3">The sequence shown here is derived from an EMBL/GenBank/DDBJ whole genome shotgun (WGS) entry which is preliminary data.</text>
</comment>
<protein>
    <recommendedName>
        <fullName evidence="2">Fe/B12 periplasmic-binding domain-containing protein</fullName>
    </recommendedName>
</protein>
<proteinExistence type="predicted"/>
<name>A0A4D9D3X2_9STRA</name>
<dbReference type="SUPFAM" id="SSF53807">
    <property type="entry name" value="Helical backbone' metal receptor"/>
    <property type="match status" value="1"/>
</dbReference>
<accession>A0A4D9D3X2</accession>
<dbReference type="PANTHER" id="PTHR42860">
    <property type="entry name" value="VITAMIN B12-BINDING PROTEIN"/>
    <property type="match status" value="1"/>
</dbReference>
<organism evidence="3 4">
    <name type="scientific">Nannochloropsis salina CCMP1776</name>
    <dbReference type="NCBI Taxonomy" id="1027361"/>
    <lineage>
        <taxon>Eukaryota</taxon>
        <taxon>Sar</taxon>
        <taxon>Stramenopiles</taxon>
        <taxon>Ochrophyta</taxon>
        <taxon>Eustigmatophyceae</taxon>
        <taxon>Eustigmatales</taxon>
        <taxon>Monodopsidaceae</taxon>
        <taxon>Microchloropsis</taxon>
        <taxon>Microchloropsis salina</taxon>
    </lineage>
</organism>
<dbReference type="PANTHER" id="PTHR42860:SF1">
    <property type="entry name" value="VITAMIN B12-BINDING PROTEIN"/>
    <property type="match status" value="1"/>
</dbReference>
<evidence type="ECO:0000313" key="4">
    <source>
        <dbReference type="Proteomes" id="UP000355283"/>
    </source>
</evidence>
<evidence type="ECO:0000313" key="3">
    <source>
        <dbReference type="EMBL" id="TFJ85077.1"/>
    </source>
</evidence>